<dbReference type="Gene3D" id="3.40.50.150">
    <property type="entry name" value="Vaccinia Virus protein VP39"/>
    <property type="match status" value="1"/>
</dbReference>
<dbReference type="InterPro" id="IPR050742">
    <property type="entry name" value="Helicase_Restrict-Modif_Enz"/>
</dbReference>
<dbReference type="RefSeq" id="WP_183510895.1">
    <property type="nucleotide sequence ID" value="NZ_BAABGK010000082.1"/>
</dbReference>
<dbReference type="InterPro" id="IPR011335">
    <property type="entry name" value="Restrct_endonuc-II-like"/>
</dbReference>
<dbReference type="PROSITE" id="PS00092">
    <property type="entry name" value="N6_MTASE"/>
    <property type="match status" value="1"/>
</dbReference>
<dbReference type="CDD" id="cd22333">
    <property type="entry name" value="LlaBIII_nuclease-like"/>
    <property type="match status" value="1"/>
</dbReference>
<reference evidence="2 3" key="1">
    <citation type="submission" date="2020-08" db="EMBL/GenBank/DDBJ databases">
        <title>Sequencing the genomes of 1000 actinobacteria strains.</title>
        <authorList>
            <person name="Klenk H.-P."/>
        </authorList>
    </citation>
    <scope>NUCLEOTIDE SEQUENCE [LARGE SCALE GENOMIC DNA]</scope>
    <source>
        <strain evidence="2 3">DSM 22826</strain>
    </source>
</reference>
<accession>A0A839QJA3</accession>
<dbReference type="GO" id="GO:0003677">
    <property type="term" value="F:DNA binding"/>
    <property type="evidence" value="ECO:0007669"/>
    <property type="project" value="InterPro"/>
</dbReference>
<dbReference type="SMART" id="SM00490">
    <property type="entry name" value="HELICc"/>
    <property type="match status" value="1"/>
</dbReference>
<feature type="domain" description="Helicase ATP-binding" evidence="1">
    <location>
        <begin position="181"/>
        <end position="378"/>
    </location>
</feature>
<dbReference type="Pfam" id="PF04851">
    <property type="entry name" value="ResIII"/>
    <property type="match status" value="1"/>
</dbReference>
<dbReference type="GO" id="GO:0008168">
    <property type="term" value="F:methyltransferase activity"/>
    <property type="evidence" value="ECO:0007669"/>
    <property type="project" value="InterPro"/>
</dbReference>
<dbReference type="InterPro" id="IPR041635">
    <property type="entry name" value="Type_ISP_LLaBIII_C"/>
</dbReference>
<dbReference type="GO" id="GO:0032259">
    <property type="term" value="P:methylation"/>
    <property type="evidence" value="ECO:0007669"/>
    <property type="project" value="InterPro"/>
</dbReference>
<dbReference type="Pfam" id="PF18135">
    <property type="entry name" value="Type_ISP_C"/>
    <property type="match status" value="1"/>
</dbReference>
<keyword evidence="2" id="KW-0067">ATP-binding</keyword>
<dbReference type="Gene3D" id="3.40.1350.10">
    <property type="match status" value="1"/>
</dbReference>
<dbReference type="PROSITE" id="PS51192">
    <property type="entry name" value="HELICASE_ATP_BIND_1"/>
    <property type="match status" value="1"/>
</dbReference>
<keyword evidence="3" id="KW-1185">Reference proteome</keyword>
<keyword evidence="2" id="KW-0547">Nucleotide-binding</keyword>
<keyword evidence="2" id="KW-0378">Hydrolase</keyword>
<dbReference type="PANTHER" id="PTHR47396:SF1">
    <property type="entry name" value="ATP-DEPENDENT HELICASE IRC3-RELATED"/>
    <property type="match status" value="1"/>
</dbReference>
<name>A0A839QJA3_9MICC</name>
<dbReference type="GO" id="GO:0004386">
    <property type="term" value="F:helicase activity"/>
    <property type="evidence" value="ECO:0007669"/>
    <property type="project" value="UniProtKB-KW"/>
</dbReference>
<dbReference type="GO" id="GO:0005829">
    <property type="term" value="C:cytosol"/>
    <property type="evidence" value="ECO:0007669"/>
    <property type="project" value="TreeGrafter"/>
</dbReference>
<sequence>MGSSSFGQVLDQLYFSATDERDKGTKFERFMKRYLELEPMYADQFSQVWLWDEWPERNGQVDTGIDLVARDRYTGELTAIQCKFYDPARTLDKKQIDSFFTAAGKTDFAYGMVVSTTDKWSKHAESALEDQSKPMTRLRLADLADSTIDWSEFDLDRPEDMVQLDRKEPRKYQREAIDDVVTGFQDGDRGKLIMACGTGKTYTSLKIVEEMVPVGGSALFLVPSIALLQQTLNEWSAQATVALRPLAVCSDTKVGRREHEDVSVHDLAFPATTDPQKLFYRASISTGTETVTVVFSTYQSIDVIAQAQGLGLPEFDLILCDEAHRTTGITEATHDDSAFVRVHDQGYLKAKKRLYMTATPRIYVQESKATAAENDVAVYSMDDEAVFGPEFHHLGFGKAVEMGHLADYKVLVLAVNEEAVSRSFQGLFEENGDLSLDDAARIVGCWNGLSKRGINGERLSIGDSSPMNRAVAFARNIKESKKLAEQFELIGRQLLVEDEQALKLEAEHVDGTFNVLERSAKLAWLQEPDTTNTCRILSNAKCLTEGVDVPSLDAVLFLNPRNSQVDVVQAVGRVMRKTEGKEYGYIILPIAVPATSDPETALNDNKKYKVVWDVLQALRAHDDRFEAMINKLDLNGNSNGKIDVITVADPFGAGAGDGPGEEDGSKKADGQVTEALFHMANADEWRNAIFARMVRKVGDRRYWEQWAEDVKGIADRHIIRIRTILEGPDARVRDEFAVFLDGLRGNLNASITESDAIDMLSQHLITKPVFEALFEDYSFAAHNPVSQVMDSMVQVLEQYNLDSEVQNLEEFYRSVRVRAEGVETAEGKQKIITELYEKFFKLAFPRTAESLGIVYTPVEVVDFILRAVNDVLKKEFGVSISDEGVHVLDPFTGTGTFIVRLLQSGLIKPEDLLRKYTHELHANELLLMAYYIAAINIEATVHGLLRDHAIAAGTDPDAVGYAPFDGIVLTDTFQMTEDGDTLDEHVFTNNNARVTRQNNLDIRVIIGNPPYSVGQSSGNDNNANLKYPTLDESIRTTYAERSTGRLKTSLYDSYIRAIRWASNRVLNSNHGGVVCYVSNGGYIDGNTADGLRKTLTDEFHEIYIYNLRGNQRTAGEQSRREGGKIFDAGSRATVAVMLLVKRPGKVDACRLNYRDIGDYLDRKEKLAIIGGSTLGNIPWEQVTPNAEGDWINQRNDLFETFTPLGAKDSNDPAIFQTYSGGLKSNRDVWVYNSSQEKLRHNVESMVDFYNSEVDRYADAGAGLAVDGFVNRDPMKFSWDRADRQRLPRGTKYTVDRDRVFVSAYRPFTKQHVQFERHLNNTVYRLPVIFPKTDTDNVGFYIVGGGSDKPFSTLMVDAIPDLSFWGSGQGQFFPRFTYSQVTEGNDLFAELEASSSHAGPQRIDNITDASFVDYCRVYGPEVSKDDIFYYVYGLLNSAEYRGRFGADLKKILPRIPKVSDEARFRAFADAGRQLAGLHIGYEDAEPYPLVETDTGLTPQDNDYAKYSVKKMKYGGKAGAWDKTRIIYNGHITLDGIPIEAHQYMLGSRSAIDWILERYQVKTDKASGIVNDPNDWSREHQHPRYILDLIGRIVAVSMETNRIVNALPSLGLDEKGKQL</sequence>
<dbReference type="InterPro" id="IPR002052">
    <property type="entry name" value="DNA_methylase_N6_adenine_CS"/>
</dbReference>
<evidence type="ECO:0000259" key="1">
    <source>
        <dbReference type="PROSITE" id="PS51192"/>
    </source>
</evidence>
<dbReference type="InterPro" id="IPR011856">
    <property type="entry name" value="tRNA_endonuc-like_dom_sf"/>
</dbReference>
<proteinExistence type="predicted"/>
<dbReference type="PANTHER" id="PTHR47396">
    <property type="entry name" value="TYPE I RESTRICTION ENZYME ECOKI R PROTEIN"/>
    <property type="match status" value="1"/>
</dbReference>
<comment type="caution">
    <text evidence="2">The sequence shown here is derived from an EMBL/GenBank/DDBJ whole genome shotgun (WGS) entry which is preliminary data.</text>
</comment>
<evidence type="ECO:0000313" key="3">
    <source>
        <dbReference type="Proteomes" id="UP000523000"/>
    </source>
</evidence>
<dbReference type="SMART" id="SM00487">
    <property type="entry name" value="DEXDc"/>
    <property type="match status" value="1"/>
</dbReference>
<dbReference type="Proteomes" id="UP000523000">
    <property type="component" value="Unassembled WGS sequence"/>
</dbReference>
<dbReference type="SUPFAM" id="SSF52980">
    <property type="entry name" value="Restriction endonuclease-like"/>
    <property type="match status" value="1"/>
</dbReference>
<keyword evidence="2" id="KW-0347">Helicase</keyword>
<dbReference type="SUPFAM" id="SSF53335">
    <property type="entry name" value="S-adenosyl-L-methionine-dependent methyltransferases"/>
    <property type="match status" value="1"/>
</dbReference>
<dbReference type="SUPFAM" id="SSF52540">
    <property type="entry name" value="P-loop containing nucleoside triphosphate hydrolases"/>
    <property type="match status" value="2"/>
</dbReference>
<dbReference type="InterPro" id="IPR014001">
    <property type="entry name" value="Helicase_ATP-bd"/>
</dbReference>
<dbReference type="InterPro" id="IPR029063">
    <property type="entry name" value="SAM-dependent_MTases_sf"/>
</dbReference>
<dbReference type="GO" id="GO:0005524">
    <property type="term" value="F:ATP binding"/>
    <property type="evidence" value="ECO:0007669"/>
    <property type="project" value="InterPro"/>
</dbReference>
<dbReference type="InterPro" id="IPR006935">
    <property type="entry name" value="Helicase/UvrB_N"/>
</dbReference>
<organism evidence="2 3">
    <name type="scientific">Paeniglutamicibacter cryotolerans</name>
    <dbReference type="NCBI Taxonomy" id="670079"/>
    <lineage>
        <taxon>Bacteria</taxon>
        <taxon>Bacillati</taxon>
        <taxon>Actinomycetota</taxon>
        <taxon>Actinomycetes</taxon>
        <taxon>Micrococcales</taxon>
        <taxon>Micrococcaceae</taxon>
        <taxon>Paeniglutamicibacter</taxon>
    </lineage>
</organism>
<evidence type="ECO:0000313" key="2">
    <source>
        <dbReference type="EMBL" id="MBB2995683.1"/>
    </source>
</evidence>
<dbReference type="Pfam" id="PF22240">
    <property type="entry name" value="ISP_coupler"/>
    <property type="match status" value="1"/>
</dbReference>
<protein>
    <submittedName>
        <fullName evidence="2">Putative helicase</fullName>
    </submittedName>
</protein>
<gene>
    <name evidence="2" type="ORF">E9229_001874</name>
</gene>
<dbReference type="Pfam" id="PF00271">
    <property type="entry name" value="Helicase_C"/>
    <property type="match status" value="1"/>
</dbReference>
<dbReference type="InterPro" id="IPR001650">
    <property type="entry name" value="Helicase_C-like"/>
</dbReference>
<dbReference type="GO" id="GO:0016787">
    <property type="term" value="F:hydrolase activity"/>
    <property type="evidence" value="ECO:0007669"/>
    <property type="project" value="InterPro"/>
</dbReference>
<dbReference type="PRINTS" id="PR00507">
    <property type="entry name" value="N12N6MTFRASE"/>
</dbReference>
<dbReference type="InterPro" id="IPR053980">
    <property type="entry name" value="ISP_coupler"/>
</dbReference>
<dbReference type="EMBL" id="JACHVS010000001">
    <property type="protein sequence ID" value="MBB2995683.1"/>
    <property type="molecule type" value="Genomic_DNA"/>
</dbReference>
<dbReference type="Pfam" id="PF13156">
    <property type="entry name" value="Mrr_cat_2"/>
    <property type="match status" value="1"/>
</dbReference>
<dbReference type="Gene3D" id="3.40.50.300">
    <property type="entry name" value="P-loop containing nucleotide triphosphate hydrolases"/>
    <property type="match status" value="2"/>
</dbReference>
<dbReference type="InterPro" id="IPR039442">
    <property type="entry name" value="Mrr-like_dom"/>
</dbReference>
<dbReference type="InterPro" id="IPR027417">
    <property type="entry name" value="P-loop_NTPase"/>
</dbReference>